<dbReference type="Pfam" id="PF00530">
    <property type="entry name" value="SRCR"/>
    <property type="match status" value="9"/>
</dbReference>
<dbReference type="PROSITE" id="PS50287">
    <property type="entry name" value="SRCR_2"/>
    <property type="match status" value="9"/>
</dbReference>
<feature type="domain" description="SRCR" evidence="13">
    <location>
        <begin position="192"/>
        <end position="360"/>
    </location>
</feature>
<evidence type="ECO:0000256" key="6">
    <source>
        <dbReference type="ARBA" id="ARBA00023136"/>
    </source>
</evidence>
<proteinExistence type="predicted"/>
<keyword evidence="2 11" id="KW-0812">Transmembrane</keyword>
<keyword evidence="4" id="KW-0677">Repeat</keyword>
<evidence type="ECO:0000256" key="8">
    <source>
        <dbReference type="ARBA" id="ARBA00023180"/>
    </source>
</evidence>
<comment type="caution">
    <text evidence="14">The sequence shown here is derived from an EMBL/GenBank/DDBJ whole genome shotgun (WGS) entry which is preliminary data.</text>
</comment>
<name>A0AAD7S3K3_9TELE</name>
<feature type="disulfide bond" evidence="9">
    <location>
        <begin position="57"/>
        <end position="118"/>
    </location>
</feature>
<dbReference type="GO" id="GO:0004252">
    <property type="term" value="F:serine-type endopeptidase activity"/>
    <property type="evidence" value="ECO:0007669"/>
    <property type="project" value="TreeGrafter"/>
</dbReference>
<evidence type="ECO:0000256" key="12">
    <source>
        <dbReference type="SAM" id="SignalP"/>
    </source>
</evidence>
<feature type="disulfide bond" evidence="9">
    <location>
        <begin position="628"/>
        <end position="638"/>
    </location>
</feature>
<feature type="compositionally biased region" description="Acidic residues" evidence="10">
    <location>
        <begin position="1128"/>
        <end position="1138"/>
    </location>
</feature>
<feature type="domain" description="SRCR" evidence="13">
    <location>
        <begin position="884"/>
        <end position="976"/>
    </location>
</feature>
<evidence type="ECO:0000256" key="3">
    <source>
        <dbReference type="ARBA" id="ARBA00022729"/>
    </source>
</evidence>
<feature type="signal peptide" evidence="12">
    <location>
        <begin position="1"/>
        <end position="15"/>
    </location>
</feature>
<feature type="domain" description="SRCR" evidence="13">
    <location>
        <begin position="122"/>
        <end position="187"/>
    </location>
</feature>
<feature type="disulfide bond" evidence="9">
    <location>
        <begin position="332"/>
        <end position="342"/>
    </location>
</feature>
<organism evidence="14 15">
    <name type="scientific">Aldrovandia affinis</name>
    <dbReference type="NCBI Taxonomy" id="143900"/>
    <lineage>
        <taxon>Eukaryota</taxon>
        <taxon>Metazoa</taxon>
        <taxon>Chordata</taxon>
        <taxon>Craniata</taxon>
        <taxon>Vertebrata</taxon>
        <taxon>Euteleostomi</taxon>
        <taxon>Actinopterygii</taxon>
        <taxon>Neopterygii</taxon>
        <taxon>Teleostei</taxon>
        <taxon>Notacanthiformes</taxon>
        <taxon>Halosauridae</taxon>
        <taxon>Aldrovandia</taxon>
    </lineage>
</organism>
<evidence type="ECO:0000256" key="4">
    <source>
        <dbReference type="ARBA" id="ARBA00022737"/>
    </source>
</evidence>
<comment type="subcellular location">
    <subcellularLocation>
        <location evidence="1">Membrane</location>
        <topology evidence="1">Single-pass membrane protein</topology>
    </subcellularLocation>
</comment>
<dbReference type="Gene3D" id="3.10.250.10">
    <property type="entry name" value="SRCR-like domain"/>
    <property type="match status" value="10"/>
</dbReference>
<feature type="disulfide bond" evidence="9">
    <location>
        <begin position="88"/>
        <end position="98"/>
    </location>
</feature>
<protein>
    <recommendedName>
        <fullName evidence="13">SRCR domain-containing protein</fullName>
    </recommendedName>
</protein>
<sequence length="1171" mass="128740">MWILLLFLHIWAIHGENKLRLKDGERPCAGRVEVFHENVWGIVCNDKWQKTNEEVVCRSLSCGAPRGSIMGFITPDVTNTAWMNEVNCTGNERHLWDCTFPGFGVNSCPMNHHINIECSGAREANIVCREQNCGESKRLPRPGKFRAQGPALISSLNCTGDESYLWHCAKEFGTGIECSDPVGVICSDYIDLRLNGGTNRCSGTLEANVNDAWKPVCETNYRMASAGELCSRLRCGTNGTLEPETCNGTEHVNLTCSDSVQILLLDQGKESRCFGAVYVDTNGARQAVCADLWGEEEGRVVCREQGESCGPLIAAFRSETSLAKGLINQVDCLGSESSLWQCLARSDKISSCDEAYVVCEGSVALRLTDGLGKCSGRVEILYQGTWRSVSTEAWTERNVDEVCERVKCGKAFRFGIDLFSHGQGMMLGCPRPFAFLNECLRSLPLQRMTPATKRSMKVICTGHKTLRLQGDSPCSGRVGIETTNETYWLTWPNESRRNDTATVVCRQMHCGSALSFETVADNSGNSKLWKSIYNCSSVEKSLFDCPEMNRNGSGIASVKCSGTISVSLEKQCWGKVNVCIGGSCGGVCADIWTQEQSDMVCKDLDCGKALPLGQVKKTPRVHVSSVRCAQPANNLTQCNFVLNSDESYCQENPVYVVCSASVQAKLWDPRDRKTKSCDLGRLQCSDSVRMLLVDGSGCNGRVFVIGKRGKDIAVSKEGWGDPESRVLCRHLQCGGFVRHLGENSPFLNWWDEKYSCQGNETSIWDCVRKPLSISRDNKYQQLHIQCTGAPVLKLSGKHRCSGQVEINMDGKFAVCGQHWGDEESRVVCQELDCSQAISHDIVSNQGNRTKYVSCNGKEYKLWQCGTNDDTCYTGLVSVACADSVQLRLSETCRGEVQIHYRGEWETVCPLRSPTSKEAQLICAHLECGKAIDGPTQETKPQNMNTSLVCAASANDIRYCVGKTSCTSATPALVYCEKQLVMPKATNSASMIVAIVLSSILVLAAALVIWLRIRKDIRCSKTGMCDFDSGDFEDVQIAENEMPSPTIKRQGHNISADGIELTTRILPKVPRSAVEEANELDSETSSDNEYDDIAEQATDAAQWSEEEAGAPEQDQTPSNTAHGAAVDGEMADTQEYYDDVMDRPDYQNAADKGQETNENEDHPTQHGIPAGE</sequence>
<evidence type="ECO:0000256" key="10">
    <source>
        <dbReference type="SAM" id="MobiDB-lite"/>
    </source>
</evidence>
<gene>
    <name evidence="14" type="ORF">AAFF_G00035480</name>
</gene>
<feature type="region of interest" description="Disordered" evidence="10">
    <location>
        <begin position="1097"/>
        <end position="1171"/>
    </location>
</feature>
<feature type="disulfide bond" evidence="9">
    <location>
        <begin position="854"/>
        <end position="864"/>
    </location>
</feature>
<keyword evidence="8" id="KW-0325">Glycoprotein</keyword>
<feature type="disulfide bond" evidence="9">
    <location>
        <begin position="44"/>
        <end position="108"/>
    </location>
</feature>
<evidence type="ECO:0000256" key="1">
    <source>
        <dbReference type="ARBA" id="ARBA00004167"/>
    </source>
</evidence>
<feature type="domain" description="SRCR" evidence="13">
    <location>
        <begin position="19"/>
        <end position="119"/>
    </location>
</feature>
<feature type="domain" description="SRCR" evidence="13">
    <location>
        <begin position="365"/>
        <end position="461"/>
    </location>
</feature>
<feature type="domain" description="SRCR" evidence="13">
    <location>
        <begin position="466"/>
        <end position="561"/>
    </location>
</feature>
<dbReference type="Proteomes" id="UP001221898">
    <property type="component" value="Unassembled WGS sequence"/>
</dbReference>
<feature type="disulfide bond" evidence="9">
    <location>
        <begin position="158"/>
        <end position="168"/>
    </location>
</feature>
<evidence type="ECO:0000256" key="9">
    <source>
        <dbReference type="PROSITE-ProRule" id="PRU00196"/>
    </source>
</evidence>
<dbReference type="SMART" id="SM00202">
    <property type="entry name" value="SR"/>
    <property type="match status" value="7"/>
</dbReference>
<evidence type="ECO:0000256" key="7">
    <source>
        <dbReference type="ARBA" id="ARBA00023157"/>
    </source>
</evidence>
<reference evidence="14" key="1">
    <citation type="journal article" date="2023" name="Science">
        <title>Genome structures resolve the early diversification of teleost fishes.</title>
        <authorList>
            <person name="Parey E."/>
            <person name="Louis A."/>
            <person name="Montfort J."/>
            <person name="Bouchez O."/>
            <person name="Roques C."/>
            <person name="Iampietro C."/>
            <person name="Lluch J."/>
            <person name="Castinel A."/>
            <person name="Donnadieu C."/>
            <person name="Desvignes T."/>
            <person name="Floi Bucao C."/>
            <person name="Jouanno E."/>
            <person name="Wen M."/>
            <person name="Mejri S."/>
            <person name="Dirks R."/>
            <person name="Jansen H."/>
            <person name="Henkel C."/>
            <person name="Chen W.J."/>
            <person name="Zahm M."/>
            <person name="Cabau C."/>
            <person name="Klopp C."/>
            <person name="Thompson A.W."/>
            <person name="Robinson-Rechavi M."/>
            <person name="Braasch I."/>
            <person name="Lecointre G."/>
            <person name="Bobe J."/>
            <person name="Postlethwait J.H."/>
            <person name="Berthelot C."/>
            <person name="Roest Crollius H."/>
            <person name="Guiguen Y."/>
        </authorList>
    </citation>
    <scope>NUCLEOTIDE SEQUENCE</scope>
    <source>
        <strain evidence="14">NC1722</strain>
    </source>
</reference>
<keyword evidence="6 11" id="KW-0472">Membrane</keyword>
<feature type="compositionally biased region" description="Basic and acidic residues" evidence="10">
    <location>
        <begin position="1151"/>
        <end position="1163"/>
    </location>
</feature>
<dbReference type="PANTHER" id="PTHR48071">
    <property type="entry name" value="SRCR DOMAIN-CONTAINING PROTEIN"/>
    <property type="match status" value="1"/>
</dbReference>
<dbReference type="InterPro" id="IPR036772">
    <property type="entry name" value="SRCR-like_dom_sf"/>
</dbReference>
<feature type="disulfide bond" evidence="9">
    <location>
        <begin position="949"/>
        <end position="959"/>
    </location>
</feature>
<comment type="caution">
    <text evidence="9">Lacks conserved residue(s) required for the propagation of feature annotation.</text>
</comment>
<evidence type="ECO:0000313" key="15">
    <source>
        <dbReference type="Proteomes" id="UP001221898"/>
    </source>
</evidence>
<feature type="domain" description="SRCR" evidence="13">
    <location>
        <begin position="792"/>
        <end position="881"/>
    </location>
</feature>
<keyword evidence="7 9" id="KW-1015">Disulfide bond</keyword>
<dbReference type="AlphaFoldDB" id="A0AAD7S3K3"/>
<keyword evidence="3 12" id="KW-0732">Signal</keyword>
<evidence type="ECO:0000256" key="11">
    <source>
        <dbReference type="SAM" id="Phobius"/>
    </source>
</evidence>
<dbReference type="FunFam" id="3.10.250.10:FF:000016">
    <property type="entry name" value="Scavenger receptor cysteine-rich protein type 12"/>
    <property type="match status" value="1"/>
</dbReference>
<feature type="domain" description="SRCR" evidence="13">
    <location>
        <begin position="558"/>
        <end position="659"/>
    </location>
</feature>
<accession>A0AAD7S3K3</accession>
<evidence type="ECO:0000256" key="5">
    <source>
        <dbReference type="ARBA" id="ARBA00022989"/>
    </source>
</evidence>
<keyword evidence="15" id="KW-1185">Reference proteome</keyword>
<dbReference type="SUPFAM" id="SSF56487">
    <property type="entry name" value="SRCR-like"/>
    <property type="match status" value="10"/>
</dbReference>
<dbReference type="InterPro" id="IPR001190">
    <property type="entry name" value="SRCR"/>
</dbReference>
<feature type="chain" id="PRO_5042163532" description="SRCR domain-containing protein" evidence="12">
    <location>
        <begin position="16"/>
        <end position="1171"/>
    </location>
</feature>
<evidence type="ECO:0000256" key="2">
    <source>
        <dbReference type="ARBA" id="ARBA00022692"/>
    </source>
</evidence>
<dbReference type="GO" id="GO:0031638">
    <property type="term" value="P:zymogen activation"/>
    <property type="evidence" value="ECO:0007669"/>
    <property type="project" value="TreeGrafter"/>
</dbReference>
<evidence type="ECO:0000259" key="13">
    <source>
        <dbReference type="PROSITE" id="PS50287"/>
    </source>
</evidence>
<dbReference type="GO" id="GO:0005886">
    <property type="term" value="C:plasma membrane"/>
    <property type="evidence" value="ECO:0007669"/>
    <property type="project" value="TreeGrafter"/>
</dbReference>
<dbReference type="PRINTS" id="PR00258">
    <property type="entry name" value="SPERACTRCPTR"/>
</dbReference>
<feature type="disulfide bond" evidence="9">
    <location>
        <begin position="429"/>
        <end position="439"/>
    </location>
</feature>
<feature type="transmembrane region" description="Helical" evidence="11">
    <location>
        <begin position="988"/>
        <end position="1010"/>
    </location>
</feature>
<dbReference type="EMBL" id="JAINUG010000119">
    <property type="protein sequence ID" value="KAJ8395092.1"/>
    <property type="molecule type" value="Genomic_DNA"/>
</dbReference>
<feature type="disulfide bond" evidence="9">
    <location>
        <begin position="535"/>
        <end position="545"/>
    </location>
</feature>
<feature type="disulfide bond" evidence="9">
    <location>
        <begin position="756"/>
        <end position="766"/>
    </location>
</feature>
<feature type="domain" description="SRCR" evidence="13">
    <location>
        <begin position="690"/>
        <end position="787"/>
    </location>
</feature>
<evidence type="ECO:0000313" key="14">
    <source>
        <dbReference type="EMBL" id="KAJ8395092.1"/>
    </source>
</evidence>
<keyword evidence="5 11" id="KW-1133">Transmembrane helix</keyword>
<dbReference type="PANTHER" id="PTHR48071:SF25">
    <property type="entry name" value="SCAVENGER RECEPTOR CYSTEINE-RICH TYPE 1 PROTEIN M160-LIKE ISOFORM X1"/>
    <property type="match status" value="1"/>
</dbReference>